<dbReference type="EMBL" id="BOQL01000040">
    <property type="protein sequence ID" value="GIM72268.1"/>
    <property type="molecule type" value="Genomic_DNA"/>
</dbReference>
<evidence type="ECO:0000256" key="2">
    <source>
        <dbReference type="ARBA" id="ARBA00022525"/>
    </source>
</evidence>
<keyword evidence="2" id="KW-0964">Secreted</keyword>
<comment type="subcellular location">
    <subcellularLocation>
        <location evidence="1">Secreted</location>
    </subcellularLocation>
</comment>
<dbReference type="InterPro" id="IPR003284">
    <property type="entry name" value="Sal_SpvB"/>
</dbReference>
<feature type="domain" description="Teneurin-like YD-shell" evidence="6">
    <location>
        <begin position="1597"/>
        <end position="1861"/>
    </location>
</feature>
<dbReference type="NCBIfam" id="TIGR03696">
    <property type="entry name" value="Rhs_assc_core"/>
    <property type="match status" value="1"/>
</dbReference>
<gene>
    <name evidence="7" type="ORF">Aau02nite_50170</name>
</gene>
<dbReference type="PANTHER" id="PTHR32305">
    <property type="match status" value="1"/>
</dbReference>
<keyword evidence="8" id="KW-1185">Reference proteome</keyword>
<dbReference type="GO" id="GO:0005576">
    <property type="term" value="C:extracellular region"/>
    <property type="evidence" value="ECO:0007669"/>
    <property type="project" value="UniProtKB-SubCell"/>
</dbReference>
<feature type="region of interest" description="Disordered" evidence="5">
    <location>
        <begin position="1887"/>
        <end position="1934"/>
    </location>
</feature>
<name>A0A919VWY5_9ACTN</name>
<evidence type="ECO:0000256" key="1">
    <source>
        <dbReference type="ARBA" id="ARBA00004613"/>
    </source>
</evidence>
<dbReference type="Proteomes" id="UP000681340">
    <property type="component" value="Unassembled WGS sequence"/>
</dbReference>
<feature type="region of interest" description="Disordered" evidence="5">
    <location>
        <begin position="2111"/>
        <end position="2132"/>
    </location>
</feature>
<reference evidence="7" key="1">
    <citation type="submission" date="2021-03" db="EMBL/GenBank/DDBJ databases">
        <title>Whole genome shotgun sequence of Actinoplanes auranticolor NBRC 12245.</title>
        <authorList>
            <person name="Komaki H."/>
            <person name="Tamura T."/>
        </authorList>
    </citation>
    <scope>NUCLEOTIDE SEQUENCE</scope>
    <source>
        <strain evidence="7">NBRC 12245</strain>
    </source>
</reference>
<accession>A0A919VWY5</accession>
<evidence type="ECO:0000259" key="6">
    <source>
        <dbReference type="Pfam" id="PF25023"/>
    </source>
</evidence>
<dbReference type="InterPro" id="IPR056823">
    <property type="entry name" value="TEN-like_YD-shell"/>
</dbReference>
<dbReference type="GO" id="GO:0005737">
    <property type="term" value="C:cytoplasm"/>
    <property type="evidence" value="ECO:0007669"/>
    <property type="project" value="InterPro"/>
</dbReference>
<protein>
    <recommendedName>
        <fullName evidence="6">Teneurin-like YD-shell domain-containing protein</fullName>
    </recommendedName>
</protein>
<evidence type="ECO:0000256" key="3">
    <source>
        <dbReference type="ARBA" id="ARBA00022737"/>
    </source>
</evidence>
<dbReference type="Pfam" id="PF03534">
    <property type="entry name" value="SpvB"/>
    <property type="match status" value="1"/>
</dbReference>
<keyword evidence="3" id="KW-0677">Repeat</keyword>
<feature type="compositionally biased region" description="Gly residues" evidence="5">
    <location>
        <begin position="1907"/>
        <end position="1926"/>
    </location>
</feature>
<proteinExistence type="predicted"/>
<evidence type="ECO:0000313" key="8">
    <source>
        <dbReference type="Proteomes" id="UP000681340"/>
    </source>
</evidence>
<dbReference type="Gene3D" id="2.180.10.10">
    <property type="entry name" value="RHS repeat-associated core"/>
    <property type="match status" value="2"/>
</dbReference>
<feature type="region of interest" description="Disordered" evidence="5">
    <location>
        <begin position="1606"/>
        <end position="1636"/>
    </location>
</feature>
<dbReference type="Pfam" id="PF25023">
    <property type="entry name" value="TEN_YD-shell"/>
    <property type="match status" value="1"/>
</dbReference>
<comment type="caution">
    <text evidence="7">The sequence shown here is derived from an EMBL/GenBank/DDBJ whole genome shotgun (WGS) entry which is preliminary data.</text>
</comment>
<feature type="compositionally biased region" description="Polar residues" evidence="5">
    <location>
        <begin position="1612"/>
        <end position="1622"/>
    </location>
</feature>
<evidence type="ECO:0000256" key="5">
    <source>
        <dbReference type="SAM" id="MobiDB-lite"/>
    </source>
</evidence>
<evidence type="ECO:0000256" key="4">
    <source>
        <dbReference type="ARBA" id="ARBA00023026"/>
    </source>
</evidence>
<dbReference type="PANTHER" id="PTHR32305:SF17">
    <property type="entry name" value="TRNA NUCLEASE WAPA"/>
    <property type="match status" value="1"/>
</dbReference>
<feature type="compositionally biased region" description="Gly residues" evidence="5">
    <location>
        <begin position="1887"/>
        <end position="1900"/>
    </location>
</feature>
<organism evidence="7 8">
    <name type="scientific">Actinoplanes auranticolor</name>
    <dbReference type="NCBI Taxonomy" id="47988"/>
    <lineage>
        <taxon>Bacteria</taxon>
        <taxon>Bacillati</taxon>
        <taxon>Actinomycetota</taxon>
        <taxon>Actinomycetes</taxon>
        <taxon>Micromonosporales</taxon>
        <taxon>Micromonosporaceae</taxon>
        <taxon>Actinoplanes</taxon>
    </lineage>
</organism>
<evidence type="ECO:0000313" key="7">
    <source>
        <dbReference type="EMBL" id="GIM72268.1"/>
    </source>
</evidence>
<dbReference type="InterPro" id="IPR022385">
    <property type="entry name" value="Rhs_assc_core"/>
</dbReference>
<sequence>MTANAAISGASRQVKRRGARLLRVLLVLPLVVGVIGQLPAAPAVAAAVTAVKPTDVKGIKVTPVVAKPLPEYTAEDRELTEADLPPDPEVPADEQLVDLSGQSTTRVKAGALPVTVAPVAKLAASQNAAARDAGSAVRKVRVSTLGRAATEKLGVQGLVVRVARADGVQQAGQVRLAVDYRPVAGLFSSDALSRLRLVQLSDGRPVPSTIDARKATVTATVPLAAAGGASSFALAAAPEGENGDYKATTLTPASTWQVSQQNGSFAWSYPIKAPPPPGGMAPDLALSYSSAAIDGRTSGNNTQGSWIGDGWSLEPGYIERSYRSCADDKGEQDGKAANNKDVYGDDQCWFNDNATMSFNGASTELVKDAATDSGPADTNVRYHGAADDGSRIEQVKGVDNGDDDKTYWRVTTGDGTQYYFGRGTTDGGSSSGAETNSAWTVPVYSNHPDEPGYNKDFAESRVKRAWRWNLDYAVDPNKNTITYFYGKETGAYAREGDQDKRTTYDRSGYLTKVEYGSRSDAGSTVHPVNRIRFDTVDRCIGTCRTSTDKPIAKRFPDTPWDQYCDKAPCKTQYSPTFWTNRRLATITTEVYSGSGSAYTPVGTYKLAHAYLQAGGNESTPMWLKSITHTGNVTSAGGPAVTDPAVVFNPNADVMPNRVDTPNGHSSLFRSRVETITTESGAQIGITYSKPDCDDITLPKPWANTRRCFPQYYAAEGEDSKIDWFNKYVVTRVDVYDNTGGFEHQQTNYDYLDSPAWAYDNSELIKPKRRTWGQFRGYGRVQVRTGLESEVQSKTEYRYFRGLDGDPQPVDGVLPPKGTPRDVQVEDSLGGKVNDHEAFAGMLREQIDYNGTSWVAGTLNTPVAEGPTAKSGPLKAWKTHVETVRKRTKLSTGTTRWTKTVTKVNDDNLVSEINDLGDESDAGDDRCTRTEYTRNEPVWMLDRVKRKVIVGVGCGTASKPENVLSDIRTYYDDADTYGAAPTRGLPVRVDQVDRFEGNTPVLVTASLTGYDATGRATKQTDALKHVTTTDFTPAIGGPVTQTKVTNALKQTATQIFNPALAVPVKVIDTNGLVTESSFDGNGRLLKVWAPGRDSTTFKNEPSVSYTYHLSKTAPSSVIIKNLMPYGSKNYRTTISLYDGMLRLRQTQTQTLAGGRAITDTVYNARGLVDWSSSPYYDIDNTAPGTTLVTPVRRPEIPALTANLYDGAGRITDAIFKINGDEAWRTHTAYAGEKTNVTPPHGGIATTSITDARGNLAELRQYKDPAKVGNDDAATFERTTYRYTNRDELASVTGPGNNTWTYRYDLRGHKIYTEDPDAGTSTSGYDAAGQLSWTKDARGKALHFRYDDLGRKTFERQGTEDGRPVAEWAYDSLPNGVGRLTSATRYEYDQAGNASAYVTATTGYDTAGRPKGTSVTIPATDSGLCVSGEANPCTFTQTLGYRPNGTVSEVTTPAVAGLPAEALTTLFNPIGLPNGLIGKQIYAQGIVYNQFDQLIGQNLGEHGSRVGLTYGYDDATGRKLFFNAVPELKNDIYKLAYRYDDAGTITAITDTPDGNQPAETQCYQYDHLRRLTEAWSQATATCPTTVTPTAVGGPASYWRSYSYDASGNRRTEVTHQTTDTTRTYSYPAAGGASGSKPHAVTSVTVTGGSTATLQYAYDATGNTLCRPAGTTANVCREDGTAGAGSQALTWNDYGKLGTSTDTTGTTSYTYDADGSRLIRRDPTGATLYLPGGLEIRKPKTGPAVGTRYYSHAGATIAVRTPTSLTWMVNDHQGTATATVSSDAGLTVNRRRTVPFGEDRGAKPGVWSGDKGFVGGTRDNTGLTHLGAREYDPALGRFISVDPIMDLTDPQQWNPYSYANNTPISFSDPSGLTLGSVDCATGGGVACTGNEGSGSGSTGGPGGTSDKDNGGGTGNSGDNGGGSSGGNNGAGSPSGNVAQAVPAVQQKEKCGWFAPVCNGWQRSMEWVHENQDTLGQIAIDLAQIELGLFAAQGGAALALSGGVAEIGSLGTLSIGAVPAAVLGVSIAAGGGLAAANGAKNLGQHVDDLHWNNQAAGAGSAAGKSAKPAGAKVVNDGDFKHVLSRHREGGDEQKLDDKAGVFTGKEKDLRRRLAETVDRGRGRPNTPDPVTKEPRSGTVYEWDFGVPVGRAGRGNGGGEHTRIAVVVDDGKMVTAYPY</sequence>
<keyword evidence="4" id="KW-0843">Virulence</keyword>
<dbReference type="InterPro" id="IPR050708">
    <property type="entry name" value="T6SS_VgrG/RHS"/>
</dbReference>